<dbReference type="CDD" id="cd02604">
    <property type="entry name" value="HAD_5NT"/>
    <property type="match status" value="1"/>
</dbReference>
<dbReference type="NCBIfam" id="TIGR01993">
    <property type="entry name" value="Pyr-5-nucltdase"/>
    <property type="match status" value="1"/>
</dbReference>
<dbReference type="GO" id="GO:0016787">
    <property type="term" value="F:hydrolase activity"/>
    <property type="evidence" value="ECO:0007669"/>
    <property type="project" value="UniProtKB-KW"/>
</dbReference>
<keyword evidence="1" id="KW-0378">Hydrolase</keyword>
<dbReference type="Gene3D" id="1.10.150.450">
    <property type="match status" value="1"/>
</dbReference>
<accession>A0AAW3D9T9</accession>
<name>A0AAW3D9T9_9GAMM</name>
<protein>
    <submittedName>
        <fullName evidence="1">HAD hydrolase, IA, variant 3 family protein</fullName>
    </submittedName>
</protein>
<dbReference type="EMBL" id="JOUE01000006">
    <property type="protein sequence ID" value="KFJ42108.1"/>
    <property type="molecule type" value="Genomic_DNA"/>
</dbReference>
<dbReference type="PANTHER" id="PTHR12725:SF117">
    <property type="entry name" value="HALOACID DEHALOGENASE-LIKE HYDROLASE"/>
    <property type="match status" value="1"/>
</dbReference>
<dbReference type="NCBIfam" id="TIGR01509">
    <property type="entry name" value="HAD-SF-IA-v3"/>
    <property type="match status" value="1"/>
</dbReference>
<dbReference type="AlphaFoldDB" id="A0AAW3D9T9"/>
<evidence type="ECO:0000313" key="1">
    <source>
        <dbReference type="EMBL" id="KFJ42108.1"/>
    </source>
</evidence>
<sequence length="220" mass="25826">MKTYIFDLDNTLYPYNNGLFGAQMSRMSDYIKLKLNILDTDKANTIRDELYYEFGSTMLGMMRYHNIEPKEFLDYIDNIEISHFEPNQKLNKYINDLRKNNRTYIFTNASDFHASRVLKQLGLDNSFDGVLTIEDTGLVSKPKTKYFEIGRDKFDIDFTNAIFFEDSSHNLVPAKHLGMQTVLVHADDHKSEANFYDNQEIDYYVADVESFFEGDYLARR</sequence>
<dbReference type="InterPro" id="IPR023214">
    <property type="entry name" value="HAD_sf"/>
</dbReference>
<dbReference type="Pfam" id="PF00702">
    <property type="entry name" value="Hydrolase"/>
    <property type="match status" value="1"/>
</dbReference>
<reference evidence="1 2" key="1">
    <citation type="submission" date="2014-04" db="EMBL/GenBank/DDBJ databases">
        <authorList>
            <person name="Bishop-Lilly K.A."/>
            <person name="Broomall S.M."/>
            <person name="Chain P.S."/>
            <person name="Chertkov O."/>
            <person name="Coyne S.R."/>
            <person name="Daligault H.E."/>
            <person name="Davenport K.W."/>
            <person name="Erkkila T."/>
            <person name="Frey K.G."/>
            <person name="Gibbons H.S."/>
            <person name="Gu W."/>
            <person name="Jaissle J."/>
            <person name="Johnson S.L."/>
            <person name="Koroleva G.I."/>
            <person name="Ladner J.T."/>
            <person name="Lo C.-C."/>
            <person name="Minogue T.D."/>
            <person name="Munk C."/>
            <person name="Palacios G.F."/>
            <person name="Redden C.L."/>
            <person name="Rosenzweig C.N."/>
            <person name="Scholz M.B."/>
            <person name="Teshima H."/>
            <person name="Xu Y."/>
        </authorList>
    </citation>
    <scope>NUCLEOTIDE SEQUENCE [LARGE SCALE GENOMIC DNA]</scope>
    <source>
        <strain evidence="1 2">FAJ</strain>
    </source>
</reference>
<dbReference type="InterPro" id="IPR010237">
    <property type="entry name" value="Pyr-5-nucltdase"/>
</dbReference>
<evidence type="ECO:0000313" key="2">
    <source>
        <dbReference type="Proteomes" id="UP000029117"/>
    </source>
</evidence>
<dbReference type="Gene3D" id="3.40.50.1000">
    <property type="entry name" value="HAD superfamily/HAD-like"/>
    <property type="match status" value="1"/>
</dbReference>
<dbReference type="SUPFAM" id="SSF56784">
    <property type="entry name" value="HAD-like"/>
    <property type="match status" value="1"/>
</dbReference>
<proteinExistence type="predicted"/>
<dbReference type="InterPro" id="IPR006439">
    <property type="entry name" value="HAD-SF_hydro_IA"/>
</dbReference>
<comment type="caution">
    <text evidence="1">The sequence shown here is derived from an EMBL/GenBank/DDBJ whole genome shotgun (WGS) entry which is preliminary data.</text>
</comment>
<dbReference type="PANTHER" id="PTHR12725">
    <property type="entry name" value="HALOACID DEHALOGENASE-LIKE HYDROLASE"/>
    <property type="match status" value="1"/>
</dbReference>
<dbReference type="SFLD" id="SFLDS00003">
    <property type="entry name" value="Haloacid_Dehalogenase"/>
    <property type="match status" value="1"/>
</dbReference>
<dbReference type="SFLD" id="SFLDG01129">
    <property type="entry name" value="C1.5:_HAD__Beta-PGM__Phosphata"/>
    <property type="match status" value="1"/>
</dbReference>
<dbReference type="RefSeq" id="WP_035736306.1">
    <property type="nucleotide sequence ID" value="NZ_JACTRV010000002.1"/>
</dbReference>
<organism evidence="1 2">
    <name type="scientific">Francisella philomiragia</name>
    <dbReference type="NCBI Taxonomy" id="28110"/>
    <lineage>
        <taxon>Bacteria</taxon>
        <taxon>Pseudomonadati</taxon>
        <taxon>Pseudomonadota</taxon>
        <taxon>Gammaproteobacteria</taxon>
        <taxon>Thiotrichales</taxon>
        <taxon>Francisellaceae</taxon>
        <taxon>Francisella</taxon>
    </lineage>
</organism>
<dbReference type="Proteomes" id="UP000029117">
    <property type="component" value="Unassembled WGS sequence"/>
</dbReference>
<dbReference type="InterPro" id="IPR036412">
    <property type="entry name" value="HAD-like_sf"/>
</dbReference>
<gene>
    <name evidence="1" type="ORF">DR78_189</name>
</gene>
<dbReference type="SFLD" id="SFLDG01132">
    <property type="entry name" value="C1.5.3:_5'-Nucleotidase_Like"/>
    <property type="match status" value="1"/>
</dbReference>